<evidence type="ECO:0000313" key="3">
    <source>
        <dbReference type="Proteomes" id="UP000825886"/>
    </source>
</evidence>
<proteinExistence type="predicted"/>
<gene>
    <name evidence="2" type="ORF">K6K13_21620</name>
</gene>
<feature type="transmembrane region" description="Helical" evidence="1">
    <location>
        <begin position="20"/>
        <end position="40"/>
    </location>
</feature>
<sequence length="181" mass="20197">MMSSVRSLWLTFMATSRWVQWSVQGLVMGMLAALGYTTVLQPERAAVERLRQHLVHSSEAHAALVQRLDDFPALATLQQEWNTLPDKPVHHTAVAVTERLLLPLSASNAALMALQPPIPSHRQPWKMIVSTDFSGALTLIQHITASMQPLHIHSLSIDVQHEVLHLEMQLAVPDSGKETQR</sequence>
<name>A0ABX9ALL4_9ENTR</name>
<keyword evidence="1" id="KW-0472">Membrane</keyword>
<keyword evidence="1" id="KW-1133">Transmembrane helix</keyword>
<keyword evidence="1" id="KW-0812">Transmembrane</keyword>
<dbReference type="EMBL" id="CP081864">
    <property type="protein sequence ID" value="QZN95711.1"/>
    <property type="molecule type" value="Genomic_DNA"/>
</dbReference>
<evidence type="ECO:0000313" key="2">
    <source>
        <dbReference type="EMBL" id="QZN95711.1"/>
    </source>
</evidence>
<reference evidence="2 3" key="1">
    <citation type="submission" date="2021-08" db="EMBL/GenBank/DDBJ databases">
        <title>Culture and genomic analysis of Symbiopectobacterium purcellii sp. nov. gen. nov., isolated from the leafhopper Empoasca decipiens.</title>
        <authorList>
            <person name="Nadal-Jimenez P."/>
            <person name="Siozios S."/>
            <person name="Halliday N."/>
            <person name="Camara M."/>
            <person name="Hurst G.D.D."/>
        </authorList>
    </citation>
    <scope>NUCLEOTIDE SEQUENCE [LARGE SCALE GENOMIC DNA]</scope>
    <source>
        <strain evidence="2 3">SyEd1</strain>
    </source>
</reference>
<accession>A0ABX9ALL4</accession>
<evidence type="ECO:0000256" key="1">
    <source>
        <dbReference type="SAM" id="Phobius"/>
    </source>
</evidence>
<dbReference type="Proteomes" id="UP000825886">
    <property type="component" value="Chromosome"/>
</dbReference>
<keyword evidence="3" id="KW-1185">Reference proteome</keyword>
<organism evidence="2 3">
    <name type="scientific">Symbiopectobacterium purcellii</name>
    <dbReference type="NCBI Taxonomy" id="2871826"/>
    <lineage>
        <taxon>Bacteria</taxon>
        <taxon>Pseudomonadati</taxon>
        <taxon>Pseudomonadota</taxon>
        <taxon>Gammaproteobacteria</taxon>
        <taxon>Enterobacterales</taxon>
        <taxon>Enterobacteriaceae</taxon>
    </lineage>
</organism>
<evidence type="ECO:0008006" key="4">
    <source>
        <dbReference type="Google" id="ProtNLM"/>
    </source>
</evidence>
<protein>
    <recommendedName>
        <fullName evidence="4">Pilus assembly protein PilO</fullName>
    </recommendedName>
</protein>
<dbReference type="RefSeq" id="WP_222158787.1">
    <property type="nucleotide sequence ID" value="NZ_CP081864.1"/>
</dbReference>